<name>A0A9X3NJ61_9ACTN</name>
<evidence type="ECO:0000256" key="1">
    <source>
        <dbReference type="SAM" id="SignalP"/>
    </source>
</evidence>
<feature type="signal peptide" evidence="1">
    <location>
        <begin position="1"/>
        <end position="26"/>
    </location>
</feature>
<protein>
    <submittedName>
        <fullName evidence="2">Uncharacterized protein</fullName>
    </submittedName>
</protein>
<accession>A0A9X3NJ61</accession>
<gene>
    <name evidence="2" type="ORF">OJ997_30140</name>
</gene>
<comment type="caution">
    <text evidence="2">The sequence shown here is derived from an EMBL/GenBank/DDBJ whole genome shotgun (WGS) entry which is preliminary data.</text>
</comment>
<dbReference type="AlphaFoldDB" id="A0A9X3NJ61"/>
<proteinExistence type="predicted"/>
<keyword evidence="3" id="KW-1185">Reference proteome</keyword>
<dbReference type="RefSeq" id="WP_270029056.1">
    <property type="nucleotide sequence ID" value="NZ_JAPDDP010000081.1"/>
</dbReference>
<feature type="chain" id="PRO_5040774697" evidence="1">
    <location>
        <begin position="27"/>
        <end position="173"/>
    </location>
</feature>
<reference evidence="2" key="1">
    <citation type="submission" date="2022-10" db="EMBL/GenBank/DDBJ databases">
        <title>The WGS of Solirubrobacter phytolaccae KCTC 29190.</title>
        <authorList>
            <person name="Jiang Z."/>
        </authorList>
    </citation>
    <scope>NUCLEOTIDE SEQUENCE</scope>
    <source>
        <strain evidence="2">KCTC 29190</strain>
    </source>
</reference>
<organism evidence="2 3">
    <name type="scientific">Solirubrobacter phytolaccae</name>
    <dbReference type="NCBI Taxonomy" id="1404360"/>
    <lineage>
        <taxon>Bacteria</taxon>
        <taxon>Bacillati</taxon>
        <taxon>Actinomycetota</taxon>
        <taxon>Thermoleophilia</taxon>
        <taxon>Solirubrobacterales</taxon>
        <taxon>Solirubrobacteraceae</taxon>
        <taxon>Solirubrobacter</taxon>
    </lineage>
</organism>
<dbReference type="Proteomes" id="UP001147653">
    <property type="component" value="Unassembled WGS sequence"/>
</dbReference>
<dbReference type="EMBL" id="JAPDDP010000081">
    <property type="protein sequence ID" value="MDA0184601.1"/>
    <property type="molecule type" value="Genomic_DNA"/>
</dbReference>
<sequence length="173" mass="18061">MSTSRMGATLVGTIAIALTLASTASARQVDVPKRLGSDAIARAHDSSLVVLLPSRINLDYDGELFADGEGDAHEVAYSLTLSGAEDCNGANACFLAEFKGEDGAALGYKRTNVKLALGMKGYYKPSSCGASCSPPSIQWIQKGVRYEIQAKALGGKAAFITLANSAIKNGNRK</sequence>
<evidence type="ECO:0000313" key="2">
    <source>
        <dbReference type="EMBL" id="MDA0184601.1"/>
    </source>
</evidence>
<evidence type="ECO:0000313" key="3">
    <source>
        <dbReference type="Proteomes" id="UP001147653"/>
    </source>
</evidence>
<keyword evidence="1" id="KW-0732">Signal</keyword>